<organism evidence="3 4">
    <name type="scientific">Dreissena polymorpha</name>
    <name type="common">Zebra mussel</name>
    <name type="synonym">Mytilus polymorpha</name>
    <dbReference type="NCBI Taxonomy" id="45954"/>
    <lineage>
        <taxon>Eukaryota</taxon>
        <taxon>Metazoa</taxon>
        <taxon>Spiralia</taxon>
        <taxon>Lophotrochozoa</taxon>
        <taxon>Mollusca</taxon>
        <taxon>Bivalvia</taxon>
        <taxon>Autobranchia</taxon>
        <taxon>Heteroconchia</taxon>
        <taxon>Euheterodonta</taxon>
        <taxon>Imparidentia</taxon>
        <taxon>Neoheterodontei</taxon>
        <taxon>Myida</taxon>
        <taxon>Dreissenoidea</taxon>
        <taxon>Dreissenidae</taxon>
        <taxon>Dreissena</taxon>
    </lineage>
</organism>
<evidence type="ECO:0000313" key="3">
    <source>
        <dbReference type="EMBL" id="KAH3725653.1"/>
    </source>
</evidence>
<proteinExistence type="predicted"/>
<feature type="domain" description="VWFA" evidence="2">
    <location>
        <begin position="199"/>
        <end position="276"/>
    </location>
</feature>
<dbReference type="AlphaFoldDB" id="A0A9D4HQB9"/>
<name>A0A9D4HQB9_DREPO</name>
<comment type="caution">
    <text evidence="3">The sequence shown here is derived from an EMBL/GenBank/DDBJ whole genome shotgun (WGS) entry which is preliminary data.</text>
</comment>
<dbReference type="EMBL" id="JAIWYP010000012">
    <property type="protein sequence ID" value="KAH3725653.1"/>
    <property type="molecule type" value="Genomic_DNA"/>
</dbReference>
<sequence length="284" mass="31417">MYLFFNALIDFRDTDVRISKLQADVNHLQNEESDEKKLKQIEDKISELKQSLLTLQSGYSQPGVQVPRYSTEPAGDVSSVLAGVITAVRNHDSSSNSALGTIWRADGSQNNLPNVTVVNIGIRTGDHRSTMQIPSSSTSPNVSIQQSASAASAPVNLAETNVIHQTHRDFVYDDYWKALSQSELKKASQLTSDEESIRTVLCLDISESMASGNAWSQAKTFVNEFLNGLEMMTAQYGRFGLTREYVGVVTFGHKTQLHQLPTSNYTLIREEIDNLRLGGPSPLY</sequence>
<accession>A0A9D4HQB9</accession>
<reference evidence="3" key="2">
    <citation type="submission" date="2020-11" db="EMBL/GenBank/DDBJ databases">
        <authorList>
            <person name="McCartney M.A."/>
            <person name="Auch B."/>
            <person name="Kono T."/>
            <person name="Mallez S."/>
            <person name="Becker A."/>
            <person name="Gohl D.M."/>
            <person name="Silverstein K.A.T."/>
            <person name="Koren S."/>
            <person name="Bechman K.B."/>
            <person name="Herman A."/>
            <person name="Abrahante J.E."/>
            <person name="Garbe J."/>
        </authorList>
    </citation>
    <scope>NUCLEOTIDE SEQUENCE</scope>
    <source>
        <strain evidence="3">Duluth1</strain>
        <tissue evidence="3">Whole animal</tissue>
    </source>
</reference>
<feature type="coiled-coil region" evidence="1">
    <location>
        <begin position="11"/>
        <end position="58"/>
    </location>
</feature>
<gene>
    <name evidence="3" type="ORF">DPMN_051502</name>
</gene>
<protein>
    <recommendedName>
        <fullName evidence="2">VWFA domain-containing protein</fullName>
    </recommendedName>
</protein>
<reference evidence="3" key="1">
    <citation type="journal article" date="2019" name="bioRxiv">
        <title>The Genome of the Zebra Mussel, Dreissena polymorpha: A Resource for Invasive Species Research.</title>
        <authorList>
            <person name="McCartney M.A."/>
            <person name="Auch B."/>
            <person name="Kono T."/>
            <person name="Mallez S."/>
            <person name="Zhang Y."/>
            <person name="Obille A."/>
            <person name="Becker A."/>
            <person name="Abrahante J.E."/>
            <person name="Garbe J."/>
            <person name="Badalamenti J.P."/>
            <person name="Herman A."/>
            <person name="Mangelson H."/>
            <person name="Liachko I."/>
            <person name="Sullivan S."/>
            <person name="Sone E.D."/>
            <person name="Koren S."/>
            <person name="Silverstein K.A.T."/>
            <person name="Beckman K.B."/>
            <person name="Gohl D.M."/>
        </authorList>
    </citation>
    <scope>NUCLEOTIDE SEQUENCE</scope>
    <source>
        <strain evidence="3">Duluth1</strain>
        <tissue evidence="3">Whole animal</tissue>
    </source>
</reference>
<keyword evidence="4" id="KW-1185">Reference proteome</keyword>
<evidence type="ECO:0000259" key="2">
    <source>
        <dbReference type="Pfam" id="PF13519"/>
    </source>
</evidence>
<evidence type="ECO:0000313" key="4">
    <source>
        <dbReference type="Proteomes" id="UP000828390"/>
    </source>
</evidence>
<dbReference type="Gene3D" id="3.40.50.410">
    <property type="entry name" value="von Willebrand factor, type A domain"/>
    <property type="match status" value="1"/>
</dbReference>
<dbReference type="InterPro" id="IPR036465">
    <property type="entry name" value="vWFA_dom_sf"/>
</dbReference>
<dbReference type="InterPro" id="IPR002035">
    <property type="entry name" value="VWF_A"/>
</dbReference>
<dbReference type="Proteomes" id="UP000828390">
    <property type="component" value="Unassembled WGS sequence"/>
</dbReference>
<evidence type="ECO:0000256" key="1">
    <source>
        <dbReference type="SAM" id="Coils"/>
    </source>
</evidence>
<keyword evidence="1" id="KW-0175">Coiled coil</keyword>
<dbReference type="Pfam" id="PF13519">
    <property type="entry name" value="VWA_2"/>
    <property type="match status" value="1"/>
</dbReference>
<dbReference type="SUPFAM" id="SSF53300">
    <property type="entry name" value="vWA-like"/>
    <property type="match status" value="1"/>
</dbReference>